<evidence type="ECO:0000256" key="5">
    <source>
        <dbReference type="SAM" id="MobiDB-lite"/>
    </source>
</evidence>
<reference evidence="8 9" key="1">
    <citation type="journal article" date="2014" name="Nat. Commun.">
        <title>Molecular traces of alternative social organization in a termite genome.</title>
        <authorList>
            <person name="Terrapon N."/>
            <person name="Li C."/>
            <person name="Robertson H.M."/>
            <person name="Ji L."/>
            <person name="Meng X."/>
            <person name="Booth W."/>
            <person name="Chen Z."/>
            <person name="Childers C.P."/>
            <person name="Glastad K.M."/>
            <person name="Gokhale K."/>
            <person name="Gowin J."/>
            <person name="Gronenberg W."/>
            <person name="Hermansen R.A."/>
            <person name="Hu H."/>
            <person name="Hunt B.G."/>
            <person name="Huylmans A.K."/>
            <person name="Khalil S.M."/>
            <person name="Mitchell R.D."/>
            <person name="Munoz-Torres M.C."/>
            <person name="Mustard J.A."/>
            <person name="Pan H."/>
            <person name="Reese J.T."/>
            <person name="Scharf M.E."/>
            <person name="Sun F."/>
            <person name="Vogel H."/>
            <person name="Xiao J."/>
            <person name="Yang W."/>
            <person name="Yang Z."/>
            <person name="Yang Z."/>
            <person name="Zhou J."/>
            <person name="Zhu J."/>
            <person name="Brent C.S."/>
            <person name="Elsik C.G."/>
            <person name="Goodisman M.A."/>
            <person name="Liberles D.A."/>
            <person name="Roe R.M."/>
            <person name="Vargo E.L."/>
            <person name="Vilcinskas A."/>
            <person name="Wang J."/>
            <person name="Bornberg-Bauer E."/>
            <person name="Korb J."/>
            <person name="Zhang G."/>
            <person name="Liebig J."/>
        </authorList>
    </citation>
    <scope>NUCLEOTIDE SEQUENCE [LARGE SCALE GENOMIC DNA]</scope>
    <source>
        <tissue evidence="8">Whole organism</tissue>
    </source>
</reference>
<dbReference type="Proteomes" id="UP000027135">
    <property type="component" value="Unassembled WGS sequence"/>
</dbReference>
<dbReference type="STRING" id="136037.A0A067RBT0"/>
<dbReference type="SMART" id="SM00544">
    <property type="entry name" value="MA3"/>
    <property type="match status" value="1"/>
</dbReference>
<dbReference type="AlphaFoldDB" id="A0A067RBT0"/>
<dbReference type="PANTHER" id="PTHR18034">
    <property type="entry name" value="CELL CYCLE CONTROL PROTEIN CWF22-RELATED"/>
    <property type="match status" value="1"/>
</dbReference>
<dbReference type="OrthoDB" id="10260961at2759"/>
<feature type="compositionally biased region" description="Basic residues" evidence="5">
    <location>
        <begin position="1"/>
        <end position="33"/>
    </location>
</feature>
<dbReference type="InParanoid" id="A0A067RBT0"/>
<feature type="compositionally biased region" description="Acidic residues" evidence="5">
    <location>
        <begin position="206"/>
        <end position="225"/>
    </location>
</feature>
<organism evidence="8 9">
    <name type="scientific">Zootermopsis nevadensis</name>
    <name type="common">Dampwood termite</name>
    <dbReference type="NCBI Taxonomy" id="136037"/>
    <lineage>
        <taxon>Eukaryota</taxon>
        <taxon>Metazoa</taxon>
        <taxon>Ecdysozoa</taxon>
        <taxon>Arthropoda</taxon>
        <taxon>Hexapoda</taxon>
        <taxon>Insecta</taxon>
        <taxon>Pterygota</taxon>
        <taxon>Neoptera</taxon>
        <taxon>Polyneoptera</taxon>
        <taxon>Dictyoptera</taxon>
        <taxon>Blattodea</taxon>
        <taxon>Blattoidea</taxon>
        <taxon>Termitoidae</taxon>
        <taxon>Termopsidae</taxon>
        <taxon>Zootermopsis</taxon>
    </lineage>
</organism>
<evidence type="ECO:0000313" key="9">
    <source>
        <dbReference type="Proteomes" id="UP000027135"/>
    </source>
</evidence>
<evidence type="ECO:0000256" key="3">
    <source>
        <dbReference type="ARBA" id="ARBA00023242"/>
    </source>
</evidence>
<proteinExistence type="inferred from homology"/>
<protein>
    <submittedName>
        <fullName evidence="8">Nucleolar MIF4G domain-containing protein 1</fullName>
    </submittedName>
</protein>
<evidence type="ECO:0000259" key="7">
    <source>
        <dbReference type="SMART" id="SM00544"/>
    </source>
</evidence>
<dbReference type="GO" id="GO:0042274">
    <property type="term" value="P:ribosomal small subunit biogenesis"/>
    <property type="evidence" value="ECO:0007669"/>
    <property type="project" value="TreeGrafter"/>
</dbReference>
<evidence type="ECO:0000259" key="6">
    <source>
        <dbReference type="SMART" id="SM00543"/>
    </source>
</evidence>
<evidence type="ECO:0000256" key="4">
    <source>
        <dbReference type="SAM" id="Coils"/>
    </source>
</evidence>
<dbReference type="GO" id="GO:0003723">
    <property type="term" value="F:RNA binding"/>
    <property type="evidence" value="ECO:0007669"/>
    <property type="project" value="InterPro"/>
</dbReference>
<dbReference type="FunFam" id="1.25.40.180:FF:000032">
    <property type="entry name" value="Nucleolar MIF4G domain-containing protein 1"/>
    <property type="match status" value="1"/>
</dbReference>
<dbReference type="eggNOG" id="KOG2141">
    <property type="taxonomic scope" value="Eukaryota"/>
</dbReference>
<dbReference type="InterPro" id="IPR003891">
    <property type="entry name" value="Initiation_fac_eIF4g_MI"/>
</dbReference>
<dbReference type="Gene3D" id="1.25.40.180">
    <property type="match status" value="1"/>
</dbReference>
<accession>A0A067RBT0</accession>
<dbReference type="InterPro" id="IPR050781">
    <property type="entry name" value="CWC22_splicing_factor"/>
</dbReference>
<feature type="region of interest" description="Disordered" evidence="5">
    <location>
        <begin position="1"/>
        <end position="85"/>
    </location>
</feature>
<dbReference type="InterPro" id="IPR016024">
    <property type="entry name" value="ARM-type_fold"/>
</dbReference>
<keyword evidence="9" id="KW-1185">Reference proteome</keyword>
<sequence length="937" mass="109599">MARRMKQRRKQNQVKIHKSRKELRKEQRKLKKEKKNEFFQRRKNKSEKSVVENAEHEVQMKSNADMSVCKSKKKKVQKNYSERERHQKLQVDMKNQRMKQLKEANQQEDKVIRKLEKQLKLNKRKLKSVPKSFTADGLDYLLEVCEPSDMQNATVMDITLHDSGSQFTEDLALIKDNTQKDSTRRRQNNIIVSNSDNDSDPREGADSDETETEEFGEVMNFEDSDNSGSDTIQVEQNSQMSSESELDRRINKHVLKINTKNLNNKAFSDDSDATVEHLISEERNLKRKRNEVYACQVSDTEKREVSKQLLEHKRKFQKCKLTDKEKCGELEESYNMDNERRNIKLTRTEKQKHESAIIRFKNDVDGDDVCEKDSGDIVEEEKESGDVNRYWEDIYGRTRDKQGNVIKANTERYVPPHVRGNTVDEDSKKQQQLTRLRRQMKGLLNRLAENNMNTIALQMEELYMSHSRNNMNESLTDLLFESLVSQVITPERLIMEHAMLVAVLHANVGTEVGAHTLQVFVRKFDKHYRLKEEVENKQLDNIILMLSHLYNFKMFSAVLMYDILGKLAERFEEKEVELILLILRSVGFSLRKDDPLALKELILKLQQMAGEAANCKNSTRVKFMLEILLAIKNNNMAKIPNYDPTHSEHLKKLMKGILRKGNYITELKISLDDLLNADERGRWWIVGSAWTGSNPGKTGKQEPDNCTKLQQSNAYSQKLLDLARKHRMNTDVRRNIFCILMTAEDYLDAFEKLLHLGLKNQQEREIVHVVINCCLQEKQFNPYYCHLSQKFCDFDRKFQITIQCALWDRFKELQNMPSFQVTNLAKFLVHLVIEKGLPLSVLKVIHFAEVDQITVRFLRQVLLGILLTDSEEAFQQAFQRVAVSSKLHLFQEGIRLFIHHFLLRNMKSVPQEDMEMLQQRAKMADKILSSAESKVKF</sequence>
<dbReference type="SUPFAM" id="SSF48371">
    <property type="entry name" value="ARM repeat"/>
    <property type="match status" value="1"/>
</dbReference>
<keyword evidence="4" id="KW-0175">Coiled coil</keyword>
<feature type="compositionally biased region" description="Basic and acidic residues" evidence="5">
    <location>
        <begin position="34"/>
        <end position="59"/>
    </location>
</feature>
<evidence type="ECO:0000256" key="2">
    <source>
        <dbReference type="ARBA" id="ARBA00006856"/>
    </source>
</evidence>
<feature type="coiled-coil region" evidence="4">
    <location>
        <begin position="98"/>
        <end position="125"/>
    </location>
</feature>
<dbReference type="Pfam" id="PF02847">
    <property type="entry name" value="MA3"/>
    <property type="match status" value="1"/>
</dbReference>
<dbReference type="EMBL" id="KK852561">
    <property type="protein sequence ID" value="KDR21346.1"/>
    <property type="molecule type" value="Genomic_DNA"/>
</dbReference>
<dbReference type="FunCoup" id="A0A067RBT0">
    <property type="interactions" value="1086"/>
</dbReference>
<feature type="domain" description="MI" evidence="7">
    <location>
        <begin position="732"/>
        <end position="838"/>
    </location>
</feature>
<dbReference type="Pfam" id="PF02854">
    <property type="entry name" value="MIF4G"/>
    <property type="match status" value="1"/>
</dbReference>
<comment type="subcellular location">
    <subcellularLocation>
        <location evidence="1">Nucleus</location>
        <location evidence="1">Nucleolus</location>
    </subcellularLocation>
</comment>
<feature type="compositionally biased region" description="Polar residues" evidence="5">
    <location>
        <begin position="226"/>
        <end position="243"/>
    </location>
</feature>
<gene>
    <name evidence="8" type="ORF">L798_03979</name>
</gene>
<name>A0A067RBT0_ZOONE</name>
<dbReference type="SMART" id="SM00543">
    <property type="entry name" value="MIF4G"/>
    <property type="match status" value="1"/>
</dbReference>
<dbReference type="InterPro" id="IPR003890">
    <property type="entry name" value="MIF4G-like_typ-3"/>
</dbReference>
<feature type="domain" description="MIF4G" evidence="6">
    <location>
        <begin position="437"/>
        <end position="635"/>
    </location>
</feature>
<dbReference type="GO" id="GO:0005730">
    <property type="term" value="C:nucleolus"/>
    <property type="evidence" value="ECO:0007669"/>
    <property type="project" value="UniProtKB-SubCell"/>
</dbReference>
<comment type="similarity">
    <text evidence="2">Belongs to the CWC22 family.</text>
</comment>
<feature type="region of interest" description="Disordered" evidence="5">
    <location>
        <begin position="178"/>
        <end position="246"/>
    </location>
</feature>
<evidence type="ECO:0000256" key="1">
    <source>
        <dbReference type="ARBA" id="ARBA00004604"/>
    </source>
</evidence>
<evidence type="ECO:0000313" key="8">
    <source>
        <dbReference type="EMBL" id="KDR21346.1"/>
    </source>
</evidence>
<keyword evidence="3" id="KW-0539">Nucleus</keyword>
<dbReference type="PANTHER" id="PTHR18034:SF4">
    <property type="entry name" value="NUCLEOLAR MIF4G DOMAIN-CONTAINING PROTEIN 1"/>
    <property type="match status" value="1"/>
</dbReference>
<dbReference type="OMA" id="MQYYAKK"/>